<organism evidence="2 3">
    <name type="scientific">Vibrio maritimus</name>
    <dbReference type="NCBI Taxonomy" id="990268"/>
    <lineage>
        <taxon>Bacteria</taxon>
        <taxon>Pseudomonadati</taxon>
        <taxon>Pseudomonadota</taxon>
        <taxon>Gammaproteobacteria</taxon>
        <taxon>Vibrionales</taxon>
        <taxon>Vibrionaceae</taxon>
        <taxon>Vibrio</taxon>
    </lineage>
</organism>
<dbReference type="PANTHER" id="PTHR43252:SF4">
    <property type="entry name" value="TRANSCRIPTIONAL REGULATORY PROTEIN"/>
    <property type="match status" value="1"/>
</dbReference>
<evidence type="ECO:0000313" key="3">
    <source>
        <dbReference type="Proteomes" id="UP000029228"/>
    </source>
</evidence>
<evidence type="ECO:0000259" key="1">
    <source>
        <dbReference type="Pfam" id="PF03551"/>
    </source>
</evidence>
<dbReference type="EMBL" id="BBMR01000017">
    <property type="protein sequence ID" value="GAL23029.1"/>
    <property type="molecule type" value="Genomic_DNA"/>
</dbReference>
<feature type="domain" description="Transcription regulator PadR N-terminal" evidence="1">
    <location>
        <begin position="8"/>
        <end position="78"/>
    </location>
</feature>
<dbReference type="Pfam" id="PF03551">
    <property type="entry name" value="PadR"/>
    <property type="match status" value="1"/>
</dbReference>
<dbReference type="SUPFAM" id="SSF46785">
    <property type="entry name" value="Winged helix' DNA-binding domain"/>
    <property type="match status" value="1"/>
</dbReference>
<dbReference type="OrthoDB" id="5815401at2"/>
<dbReference type="Gene3D" id="1.10.10.10">
    <property type="entry name" value="Winged helix-like DNA-binding domain superfamily/Winged helix DNA-binding domain"/>
    <property type="match status" value="1"/>
</dbReference>
<dbReference type="Proteomes" id="UP000029228">
    <property type="component" value="Unassembled WGS sequence"/>
</dbReference>
<protein>
    <submittedName>
        <fullName evidence="2">Transcriptional regulator PadR family</fullName>
    </submittedName>
</protein>
<reference evidence="2 3" key="1">
    <citation type="submission" date="2014-09" db="EMBL/GenBank/DDBJ databases">
        <title>Vibrio maritimus JCM 19235. (C45) whole genome shotgun sequence.</title>
        <authorList>
            <person name="Sawabe T."/>
            <person name="Meirelles P."/>
            <person name="Nakanishi M."/>
            <person name="Sayaka M."/>
            <person name="Hattori M."/>
            <person name="Ohkuma M."/>
        </authorList>
    </citation>
    <scope>NUCLEOTIDE SEQUENCE [LARGE SCALE GENOMIC DNA]</scope>
    <source>
        <strain evidence="3">JCM19235</strain>
    </source>
</reference>
<dbReference type="InterPro" id="IPR036390">
    <property type="entry name" value="WH_DNA-bd_sf"/>
</dbReference>
<dbReference type="InterPro" id="IPR036388">
    <property type="entry name" value="WH-like_DNA-bd_sf"/>
</dbReference>
<dbReference type="STRING" id="990268.JCM19235_1330"/>
<proteinExistence type="predicted"/>
<dbReference type="AlphaFoldDB" id="A0A090S957"/>
<accession>A0A090S957</accession>
<name>A0A090S957_9VIBR</name>
<dbReference type="PANTHER" id="PTHR43252">
    <property type="entry name" value="TRANSCRIPTIONAL REGULATOR YQJI"/>
    <property type="match status" value="1"/>
</dbReference>
<evidence type="ECO:0000313" key="2">
    <source>
        <dbReference type="EMBL" id="GAL23029.1"/>
    </source>
</evidence>
<keyword evidence="3" id="KW-1185">Reference proteome</keyword>
<sequence>MKLLDVVLLSQIENNPSTGYDLSKLVVDRGWEASHQQIYRNLNRLADQGLLLCSYVPQSGKPDKKIYEITQAGLNKIHEEREVEPIISKVQDQATTQLLIGNTSYFLRLAEVLNQHILALRAKYRDADELTRMVLDRKINRFVTDEQWAMDVAATLSQKQAA</sequence>
<comment type="caution">
    <text evidence="2">The sequence shown here is derived from an EMBL/GenBank/DDBJ whole genome shotgun (WGS) entry which is preliminary data.</text>
</comment>
<gene>
    <name evidence="2" type="ORF">JCM19235_1330</name>
</gene>
<dbReference type="InterPro" id="IPR005149">
    <property type="entry name" value="Tscrpt_reg_PadR_N"/>
</dbReference>